<dbReference type="GO" id="GO:0031418">
    <property type="term" value="F:L-ascorbic acid binding"/>
    <property type="evidence" value="ECO:0007669"/>
    <property type="project" value="UniProtKB-KW"/>
</dbReference>
<dbReference type="PROSITE" id="PS51471">
    <property type="entry name" value="FE2OG_OXY"/>
    <property type="match status" value="1"/>
</dbReference>
<dbReference type="Gene3D" id="2.60.120.620">
    <property type="entry name" value="q2cbj1_9rhob like domain"/>
    <property type="match status" value="1"/>
</dbReference>
<feature type="domain" description="Fe2OG dioxygenase" evidence="7">
    <location>
        <begin position="128"/>
        <end position="254"/>
    </location>
</feature>
<evidence type="ECO:0000256" key="3">
    <source>
        <dbReference type="ARBA" id="ARBA00022896"/>
    </source>
</evidence>
<dbReference type="PANTHER" id="PTHR10869:SF247">
    <property type="entry name" value="FE2OG DIOXYGENASE DOMAIN-CONTAINING PROTEIN"/>
    <property type="match status" value="1"/>
</dbReference>
<keyword evidence="5" id="KW-0560">Oxidoreductase</keyword>
<proteinExistence type="predicted"/>
<evidence type="ECO:0000256" key="4">
    <source>
        <dbReference type="ARBA" id="ARBA00022964"/>
    </source>
</evidence>
<evidence type="ECO:0000256" key="5">
    <source>
        <dbReference type="ARBA" id="ARBA00023002"/>
    </source>
</evidence>
<dbReference type="RefSeq" id="WP_138566645.1">
    <property type="nucleotide sequence ID" value="NZ_PNCM01000010.1"/>
</dbReference>
<dbReference type="EMBL" id="PNCM01000010">
    <property type="protein sequence ID" value="TMP82567.1"/>
    <property type="molecule type" value="Genomic_DNA"/>
</dbReference>
<comment type="cofactor">
    <cofactor evidence="1">
        <name>L-ascorbate</name>
        <dbReference type="ChEBI" id="CHEBI:38290"/>
    </cofactor>
</comment>
<evidence type="ECO:0000256" key="2">
    <source>
        <dbReference type="ARBA" id="ARBA00022723"/>
    </source>
</evidence>
<dbReference type="GO" id="GO:0005506">
    <property type="term" value="F:iron ion binding"/>
    <property type="evidence" value="ECO:0007669"/>
    <property type="project" value="InterPro"/>
</dbReference>
<dbReference type="InterPro" id="IPR005123">
    <property type="entry name" value="Oxoglu/Fe-dep_dioxygenase_dom"/>
</dbReference>
<dbReference type="AlphaFoldDB" id="A0A5S3YWT7"/>
<accession>A0A5S3YWT7</accession>
<evidence type="ECO:0000313" key="9">
    <source>
        <dbReference type="Proteomes" id="UP000307362"/>
    </source>
</evidence>
<reference evidence="8 9" key="1">
    <citation type="submission" date="2017-12" db="EMBL/GenBank/DDBJ databases">
        <authorList>
            <person name="Paulsen S."/>
            <person name="Gram L.K."/>
        </authorList>
    </citation>
    <scope>NUCLEOTIDE SEQUENCE [LARGE SCALE GENOMIC DNA]</scope>
    <source>
        <strain evidence="8 9">S1189</strain>
    </source>
</reference>
<dbReference type="GO" id="GO:0004656">
    <property type="term" value="F:procollagen-proline 4-dioxygenase activity"/>
    <property type="evidence" value="ECO:0007669"/>
    <property type="project" value="TreeGrafter"/>
</dbReference>
<evidence type="ECO:0000256" key="1">
    <source>
        <dbReference type="ARBA" id="ARBA00001961"/>
    </source>
</evidence>
<keyword evidence="3" id="KW-0847">Vitamin C</keyword>
<name>A0A5S3YWT7_9GAMM</name>
<comment type="caution">
    <text evidence="8">The sequence shown here is derived from an EMBL/GenBank/DDBJ whole genome shotgun (WGS) entry which is preliminary data.</text>
</comment>
<organism evidence="8 9">
    <name type="scientific">Pseudoalteromonas phenolica</name>
    <dbReference type="NCBI Taxonomy" id="161398"/>
    <lineage>
        <taxon>Bacteria</taxon>
        <taxon>Pseudomonadati</taxon>
        <taxon>Pseudomonadota</taxon>
        <taxon>Gammaproteobacteria</taxon>
        <taxon>Alteromonadales</taxon>
        <taxon>Pseudoalteromonadaceae</taxon>
        <taxon>Pseudoalteromonas</taxon>
    </lineage>
</organism>
<dbReference type="Proteomes" id="UP000307362">
    <property type="component" value="Unassembled WGS sequence"/>
</dbReference>
<sequence length="256" mass="28987">MKDNTFYIVEKESGAESNDIPLWASKTQNPANLDKLSTLEPTIKVIEEVPGAFQILNVLSKEECESFISIGETLGFNKDAAVSLPRHIRHNDSLTWVVDEATDTIIWERCKHLFSQGIDVIYGQTPLGINARFRFYKYDKGDFFKPHTDGSWPGSRIREGKNIHNAYPDRWSQMTFLILLSEEFTGGETQFWVNKYDKTLPAKSAQDAVLVNVRTPAGSVLCFPHGMHPLHCLHSSAPIDEGIKYIIRTDLLFPTN</sequence>
<dbReference type="OrthoDB" id="269774at2"/>
<protein>
    <submittedName>
        <fullName evidence="8">Oxidoreductase</fullName>
    </submittedName>
</protein>
<keyword evidence="6" id="KW-0408">Iron</keyword>
<gene>
    <name evidence="8" type="ORF">CWB73_04520</name>
</gene>
<evidence type="ECO:0000313" key="8">
    <source>
        <dbReference type="EMBL" id="TMP82567.1"/>
    </source>
</evidence>
<dbReference type="InterPro" id="IPR006620">
    <property type="entry name" value="Pro_4_hyd_alph"/>
</dbReference>
<reference evidence="9" key="2">
    <citation type="submission" date="2019-06" db="EMBL/GenBank/DDBJ databases">
        <title>Co-occurence of chitin degradation, pigmentation and bioactivity in marine Pseudoalteromonas.</title>
        <authorList>
            <person name="Sonnenschein E.C."/>
            <person name="Bech P.K."/>
        </authorList>
    </citation>
    <scope>NUCLEOTIDE SEQUENCE [LARGE SCALE GENOMIC DNA]</scope>
    <source>
        <strain evidence="9">S1189</strain>
    </source>
</reference>
<keyword evidence="4" id="KW-0223">Dioxygenase</keyword>
<evidence type="ECO:0000259" key="7">
    <source>
        <dbReference type="PROSITE" id="PS51471"/>
    </source>
</evidence>
<keyword evidence="2" id="KW-0479">Metal-binding</keyword>
<dbReference type="InterPro" id="IPR045054">
    <property type="entry name" value="P4HA-like"/>
</dbReference>
<dbReference type="SMART" id="SM00702">
    <property type="entry name" value="P4Hc"/>
    <property type="match status" value="1"/>
</dbReference>
<dbReference type="PANTHER" id="PTHR10869">
    <property type="entry name" value="PROLYL 4-HYDROXYLASE ALPHA SUBUNIT"/>
    <property type="match status" value="1"/>
</dbReference>
<evidence type="ECO:0000256" key="6">
    <source>
        <dbReference type="ARBA" id="ARBA00023004"/>
    </source>
</evidence>